<dbReference type="Proteomes" id="UP000680304">
    <property type="component" value="Unassembled WGS sequence"/>
</dbReference>
<reference evidence="1 2" key="1">
    <citation type="submission" date="2021-04" db="EMBL/GenBank/DDBJ databases">
        <title>Draft genome sequence of Paenibacillus cisolokensis, LC2-13A.</title>
        <authorList>
            <person name="Uke A."/>
            <person name="Chhe C."/>
            <person name="Baramee S."/>
            <person name="Kosugi A."/>
        </authorList>
    </citation>
    <scope>NUCLEOTIDE SEQUENCE [LARGE SCALE GENOMIC DNA]</scope>
    <source>
        <strain evidence="1 2">LC2-13A</strain>
    </source>
</reference>
<name>A0ABQ4N144_9BACL</name>
<evidence type="ECO:0000313" key="2">
    <source>
        <dbReference type="Proteomes" id="UP000680304"/>
    </source>
</evidence>
<gene>
    <name evidence="1" type="ORF">PACILC2_04700</name>
</gene>
<protein>
    <submittedName>
        <fullName evidence="1">Uncharacterized protein</fullName>
    </submittedName>
</protein>
<proteinExistence type="predicted"/>
<accession>A0ABQ4N144</accession>
<evidence type="ECO:0000313" key="1">
    <source>
        <dbReference type="EMBL" id="GIQ61902.1"/>
    </source>
</evidence>
<keyword evidence="2" id="KW-1185">Reference proteome</keyword>
<organism evidence="1 2">
    <name type="scientific">Paenibacillus cisolokensis</name>
    <dbReference type="NCBI Taxonomy" id="1658519"/>
    <lineage>
        <taxon>Bacteria</taxon>
        <taxon>Bacillati</taxon>
        <taxon>Bacillota</taxon>
        <taxon>Bacilli</taxon>
        <taxon>Bacillales</taxon>
        <taxon>Paenibacillaceae</taxon>
        <taxon>Paenibacillus</taxon>
    </lineage>
</organism>
<comment type="caution">
    <text evidence="1">The sequence shown here is derived from an EMBL/GenBank/DDBJ whole genome shotgun (WGS) entry which is preliminary data.</text>
</comment>
<sequence>MSVFLLSPTLSSYARQWLSAKVPEEWKRLFVEHRGIEGATSHDYRPIPSVTVEKDGISITLENIYLEEEKLQFYASVSGAEEQKKHSCSYPEISRRRACAKTSPPSKTSRGIRYKSCKLYNV</sequence>
<dbReference type="EMBL" id="BOVJ01000014">
    <property type="protein sequence ID" value="GIQ61902.1"/>
    <property type="molecule type" value="Genomic_DNA"/>
</dbReference>